<dbReference type="InterPro" id="IPR015943">
    <property type="entry name" value="WD40/YVTN_repeat-like_dom_sf"/>
</dbReference>
<dbReference type="InterPro" id="IPR028203">
    <property type="entry name" value="PSII_CF48-like_dom"/>
</dbReference>
<dbReference type="PANTHER" id="PTHR47199">
    <property type="entry name" value="PHOTOSYSTEM II STABILITY/ASSEMBLY FACTOR HCF136, CHLOROPLASTIC"/>
    <property type="match status" value="1"/>
</dbReference>
<sequence>MNRNVKKVVGLCLGTAALALAPAAWGASSAALAAPVPAANSANSATPGEGGAWPVVLRPAVKVAHASQAGMLATTWAGPRAVAVGAHGVVLLSDDQGKHWRQAASVPLDATLTGVSFVDDKEGWAVGQAGVVLHSRDGGERWEVQRSTPDQDRPLFAVHFFDRANGVAVGLWSLVLTTSDGGQHWTSRQLEAPAGAKRADLNLFGLFSGPGNALYAAAEKGYVLHSADKGQSWHYLATGYAGSFWTGAALPDGALLVGGLRGALYRSADAGQSWTRIDTGSTASITGLVRTGGERGVLAVGQDGLTLRSVDDGATFQASYRHDRLPLNAVLPNAGFAPPLMSARGPVPAEVQ</sequence>
<name>A0A7W2F8F7_9BURK</name>
<dbReference type="Pfam" id="PF14870">
    <property type="entry name" value="PSII_BNR"/>
    <property type="match status" value="2"/>
</dbReference>
<feature type="domain" description="Photosynthesis system II assembly factor Ycf48/Hcf136-like" evidence="4">
    <location>
        <begin position="154"/>
        <end position="291"/>
    </location>
</feature>
<dbReference type="PANTHER" id="PTHR47199:SF2">
    <property type="entry name" value="PHOTOSYSTEM II STABILITY_ASSEMBLY FACTOR HCF136, CHLOROPLASTIC"/>
    <property type="match status" value="1"/>
</dbReference>
<dbReference type="GO" id="GO:0015979">
    <property type="term" value="P:photosynthesis"/>
    <property type="evidence" value="ECO:0007669"/>
    <property type="project" value="UniProtKB-KW"/>
</dbReference>
<keyword evidence="3" id="KW-0732">Signal</keyword>
<evidence type="ECO:0000256" key="3">
    <source>
        <dbReference type="SAM" id="SignalP"/>
    </source>
</evidence>
<feature type="chain" id="PRO_5031532634" evidence="3">
    <location>
        <begin position="34"/>
        <end position="352"/>
    </location>
</feature>
<dbReference type="GO" id="GO:0016787">
    <property type="term" value="F:hydrolase activity"/>
    <property type="evidence" value="ECO:0007669"/>
    <property type="project" value="UniProtKB-KW"/>
</dbReference>
<protein>
    <submittedName>
        <fullName evidence="5">Glycosyl hydrolase</fullName>
    </submittedName>
</protein>
<dbReference type="GO" id="GO:0009523">
    <property type="term" value="C:photosystem II"/>
    <property type="evidence" value="ECO:0007669"/>
    <property type="project" value="UniProtKB-KW"/>
</dbReference>
<evidence type="ECO:0000313" key="5">
    <source>
        <dbReference type="EMBL" id="MBA5687052.1"/>
    </source>
</evidence>
<feature type="domain" description="Photosynthesis system II assembly factor Ycf48/Hcf136-like" evidence="4">
    <location>
        <begin position="104"/>
        <end position="148"/>
    </location>
</feature>
<dbReference type="SUPFAM" id="SSF110296">
    <property type="entry name" value="Oligoxyloglucan reducing end-specific cellobiohydrolase"/>
    <property type="match status" value="1"/>
</dbReference>
<organism evidence="5 6">
    <name type="scientific">Rugamonas apoptosis</name>
    <dbReference type="NCBI Taxonomy" id="2758570"/>
    <lineage>
        <taxon>Bacteria</taxon>
        <taxon>Pseudomonadati</taxon>
        <taxon>Pseudomonadota</taxon>
        <taxon>Betaproteobacteria</taxon>
        <taxon>Burkholderiales</taxon>
        <taxon>Oxalobacteraceae</taxon>
        <taxon>Telluria group</taxon>
        <taxon>Rugamonas</taxon>
    </lineage>
</organism>
<keyword evidence="6" id="KW-1185">Reference proteome</keyword>
<reference evidence="5 6" key="1">
    <citation type="submission" date="2020-07" db="EMBL/GenBank/DDBJ databases">
        <title>Novel species isolated from subtropical streams in China.</title>
        <authorList>
            <person name="Lu H."/>
        </authorList>
    </citation>
    <scope>NUCLEOTIDE SEQUENCE [LARGE SCALE GENOMIC DNA]</scope>
    <source>
        <strain evidence="5 6">LX47W</strain>
    </source>
</reference>
<keyword evidence="2" id="KW-0604">Photosystem II</keyword>
<comment type="caution">
    <text evidence="5">The sequence shown here is derived from an EMBL/GenBank/DDBJ whole genome shotgun (WGS) entry which is preliminary data.</text>
</comment>
<keyword evidence="5" id="KW-0378">Hydrolase</keyword>
<dbReference type="Gene3D" id="2.130.10.10">
    <property type="entry name" value="YVTN repeat-like/Quinoprotein amine dehydrogenase"/>
    <property type="match status" value="2"/>
</dbReference>
<evidence type="ECO:0000259" key="4">
    <source>
        <dbReference type="Pfam" id="PF14870"/>
    </source>
</evidence>
<dbReference type="AlphaFoldDB" id="A0A7W2F8F7"/>
<dbReference type="CDD" id="cd15482">
    <property type="entry name" value="Sialidase_non-viral"/>
    <property type="match status" value="1"/>
</dbReference>
<dbReference type="EMBL" id="JACEZU010000003">
    <property type="protein sequence ID" value="MBA5687052.1"/>
    <property type="molecule type" value="Genomic_DNA"/>
</dbReference>
<keyword evidence="1" id="KW-0602">Photosynthesis</keyword>
<accession>A0A7W2F8F7</accession>
<gene>
    <name evidence="5" type="ORF">H3H39_08300</name>
</gene>
<dbReference type="Proteomes" id="UP000573499">
    <property type="component" value="Unassembled WGS sequence"/>
</dbReference>
<feature type="signal peptide" evidence="3">
    <location>
        <begin position="1"/>
        <end position="33"/>
    </location>
</feature>
<evidence type="ECO:0000313" key="6">
    <source>
        <dbReference type="Proteomes" id="UP000573499"/>
    </source>
</evidence>
<proteinExistence type="predicted"/>
<evidence type="ECO:0000256" key="1">
    <source>
        <dbReference type="ARBA" id="ARBA00022531"/>
    </source>
</evidence>
<dbReference type="RefSeq" id="WP_182152884.1">
    <property type="nucleotide sequence ID" value="NZ_JACEZU010000003.1"/>
</dbReference>
<evidence type="ECO:0000256" key="2">
    <source>
        <dbReference type="ARBA" id="ARBA00023276"/>
    </source>
</evidence>